<protein>
    <submittedName>
        <fullName evidence="2">Uncharacterized protein</fullName>
    </submittedName>
</protein>
<gene>
    <name evidence="2" type="ORF">LX32DRAFT_681681</name>
</gene>
<accession>A0AAD9M1G5</accession>
<keyword evidence="3" id="KW-1185">Reference proteome</keyword>
<organism evidence="2 3">
    <name type="scientific">Colletotrichum zoysiae</name>
    <dbReference type="NCBI Taxonomy" id="1216348"/>
    <lineage>
        <taxon>Eukaryota</taxon>
        <taxon>Fungi</taxon>
        <taxon>Dikarya</taxon>
        <taxon>Ascomycota</taxon>
        <taxon>Pezizomycotina</taxon>
        <taxon>Sordariomycetes</taxon>
        <taxon>Hypocreomycetidae</taxon>
        <taxon>Glomerellales</taxon>
        <taxon>Glomerellaceae</taxon>
        <taxon>Colletotrichum</taxon>
        <taxon>Colletotrichum graminicola species complex</taxon>
    </lineage>
</organism>
<dbReference type="EMBL" id="MU842849">
    <property type="protein sequence ID" value="KAK2030596.1"/>
    <property type="molecule type" value="Genomic_DNA"/>
</dbReference>
<reference evidence="2" key="1">
    <citation type="submission" date="2021-06" db="EMBL/GenBank/DDBJ databases">
        <title>Comparative genomics, transcriptomics and evolutionary studies reveal genomic signatures of adaptation to plant cell wall in hemibiotrophic fungi.</title>
        <authorList>
            <consortium name="DOE Joint Genome Institute"/>
            <person name="Baroncelli R."/>
            <person name="Diaz J.F."/>
            <person name="Benocci T."/>
            <person name="Peng M."/>
            <person name="Battaglia E."/>
            <person name="Haridas S."/>
            <person name="Andreopoulos W."/>
            <person name="Labutti K."/>
            <person name="Pangilinan J."/>
            <person name="Floch G.L."/>
            <person name="Makela M.R."/>
            <person name="Henrissat B."/>
            <person name="Grigoriev I.V."/>
            <person name="Crouch J.A."/>
            <person name="De Vries R.P."/>
            <person name="Sukno S.A."/>
            <person name="Thon M.R."/>
        </authorList>
    </citation>
    <scope>NUCLEOTIDE SEQUENCE</scope>
    <source>
        <strain evidence="2">MAFF235873</strain>
    </source>
</reference>
<comment type="caution">
    <text evidence="2">The sequence shown here is derived from an EMBL/GenBank/DDBJ whole genome shotgun (WGS) entry which is preliminary data.</text>
</comment>
<dbReference type="AlphaFoldDB" id="A0AAD9M1G5"/>
<evidence type="ECO:0000256" key="1">
    <source>
        <dbReference type="SAM" id="SignalP"/>
    </source>
</evidence>
<proteinExistence type="predicted"/>
<evidence type="ECO:0000313" key="3">
    <source>
        <dbReference type="Proteomes" id="UP001232148"/>
    </source>
</evidence>
<feature type="signal peptide" evidence="1">
    <location>
        <begin position="1"/>
        <end position="20"/>
    </location>
</feature>
<keyword evidence="1" id="KW-0732">Signal</keyword>
<name>A0AAD9M1G5_9PEZI</name>
<sequence>MYSVFSVLLLLWPLCIPAAPAPVLAPAPGRQTGLRNANDIYTVEVRGDKYLVYSPYFKRKEEAVTELVIPTEAGQDDQIIVLEAYNAEERARADGSPRLHLSEVVENVARNHARKPLSSINWLVIDGVINRPTVEVVKRYKSDWQTLHPGDKFPARVTVTSSDPSWPAFGATPFFKTANYLFKDDRKAVRSIDIAQKWNGNNLWFRMG</sequence>
<dbReference type="Proteomes" id="UP001232148">
    <property type="component" value="Unassembled WGS sequence"/>
</dbReference>
<feature type="chain" id="PRO_5042041340" evidence="1">
    <location>
        <begin position="21"/>
        <end position="208"/>
    </location>
</feature>
<evidence type="ECO:0000313" key="2">
    <source>
        <dbReference type="EMBL" id="KAK2030596.1"/>
    </source>
</evidence>